<name>A0A8J5I0A4_ZINOF</name>
<comment type="caution">
    <text evidence="1">The sequence shown here is derived from an EMBL/GenBank/DDBJ whole genome shotgun (WGS) entry which is preliminary data.</text>
</comment>
<accession>A0A8J5I0A4</accession>
<gene>
    <name evidence="1" type="ORF">ZIOFF_014223</name>
</gene>
<evidence type="ECO:0008006" key="3">
    <source>
        <dbReference type="Google" id="ProtNLM"/>
    </source>
</evidence>
<organism evidence="1 2">
    <name type="scientific">Zingiber officinale</name>
    <name type="common">Ginger</name>
    <name type="synonym">Amomum zingiber</name>
    <dbReference type="NCBI Taxonomy" id="94328"/>
    <lineage>
        <taxon>Eukaryota</taxon>
        <taxon>Viridiplantae</taxon>
        <taxon>Streptophyta</taxon>
        <taxon>Embryophyta</taxon>
        <taxon>Tracheophyta</taxon>
        <taxon>Spermatophyta</taxon>
        <taxon>Magnoliopsida</taxon>
        <taxon>Liliopsida</taxon>
        <taxon>Zingiberales</taxon>
        <taxon>Zingiberaceae</taxon>
        <taxon>Zingiber</taxon>
    </lineage>
</organism>
<evidence type="ECO:0000313" key="2">
    <source>
        <dbReference type="Proteomes" id="UP000734854"/>
    </source>
</evidence>
<sequence>MRLLRRATNSCAPRDDIIWVQPSESEGISLPESDGLASVGDSCASDAMAIQKILKSHDKSFGFSSVLDECKIQLTENLVVLVLPRNRSDWKLALSFFKWAATQNDYLHGPRAYNEILDILGRMKQVKLMQEMFDEIPKDRQGYAINDKTFAILMNRYAGSHKVQEAIHIFGIIH</sequence>
<protein>
    <recommendedName>
        <fullName evidence="3">Pentatricopeptide repeat-containing protein</fullName>
    </recommendedName>
</protein>
<reference evidence="1 2" key="1">
    <citation type="submission" date="2020-08" db="EMBL/GenBank/DDBJ databases">
        <title>Plant Genome Project.</title>
        <authorList>
            <person name="Zhang R.-G."/>
        </authorList>
    </citation>
    <scope>NUCLEOTIDE SEQUENCE [LARGE SCALE GENOMIC DNA]</scope>
    <source>
        <tissue evidence="1">Rhizome</tissue>
    </source>
</reference>
<evidence type="ECO:0000313" key="1">
    <source>
        <dbReference type="EMBL" id="KAG6524317.1"/>
    </source>
</evidence>
<dbReference type="InterPro" id="IPR011990">
    <property type="entry name" value="TPR-like_helical_dom_sf"/>
</dbReference>
<dbReference type="EMBL" id="JACMSC010000004">
    <property type="protein sequence ID" value="KAG6524317.1"/>
    <property type="molecule type" value="Genomic_DNA"/>
</dbReference>
<dbReference type="PANTHER" id="PTHR47003:SF11">
    <property type="entry name" value="PPR SUPERFAMILY PROTEIN"/>
    <property type="match status" value="1"/>
</dbReference>
<dbReference type="AlphaFoldDB" id="A0A8J5I0A4"/>
<dbReference type="InterPro" id="IPR044578">
    <property type="entry name" value="BIR6-like"/>
</dbReference>
<keyword evidence="2" id="KW-1185">Reference proteome</keyword>
<dbReference type="GO" id="GO:0008380">
    <property type="term" value="P:RNA splicing"/>
    <property type="evidence" value="ECO:0007669"/>
    <property type="project" value="InterPro"/>
</dbReference>
<dbReference type="Gene3D" id="1.25.40.10">
    <property type="entry name" value="Tetratricopeptide repeat domain"/>
    <property type="match status" value="1"/>
</dbReference>
<dbReference type="Proteomes" id="UP000734854">
    <property type="component" value="Unassembled WGS sequence"/>
</dbReference>
<dbReference type="PANTHER" id="PTHR47003">
    <property type="entry name" value="OS01G0970900 PROTEIN"/>
    <property type="match status" value="1"/>
</dbReference>
<proteinExistence type="predicted"/>